<keyword evidence="2" id="KW-0472">Membrane</keyword>
<feature type="transmembrane region" description="Helical" evidence="2">
    <location>
        <begin position="58"/>
        <end position="78"/>
    </location>
</feature>
<feature type="transmembrane region" description="Helical" evidence="2">
    <location>
        <begin position="84"/>
        <end position="102"/>
    </location>
</feature>
<feature type="region of interest" description="Disordered" evidence="1">
    <location>
        <begin position="1"/>
        <end position="26"/>
    </location>
</feature>
<geneLocation type="plasmid" evidence="3 4">
    <name>SNP1</name>
</geneLocation>
<sequence>MVGVMPDPRSAPPSLPEASSAGDTPEVVREPSLSVLELYKLAVEMADRVSARRGQANAFFLTIQTAFVSVVGVALPNLRAEPVWVAPVIALAGVAISMTWWLQLRSYRDLNRAKFAVINAIETQLPVQVFTDEWRQLTRTPEIPRRVRYAELGFSERMIPWIFVLLHCLLCLGRLLA</sequence>
<protein>
    <recommendedName>
        <fullName evidence="5">Small integral membrane protein</fullName>
    </recommendedName>
</protein>
<name>A0ABM8A6E4_STRNI</name>
<keyword evidence="2" id="KW-0812">Transmembrane</keyword>
<evidence type="ECO:0000313" key="3">
    <source>
        <dbReference type="EMBL" id="BDM74275.1"/>
    </source>
</evidence>
<reference evidence="3" key="1">
    <citation type="submission" date="2022-06" db="EMBL/GenBank/DDBJ databases">
        <title>Complete genome sequence of Streptomyces nigrescens HEK616.</title>
        <authorList>
            <person name="Asamizu S."/>
            <person name="Onaka H."/>
        </authorList>
    </citation>
    <scope>NUCLEOTIDE SEQUENCE</scope>
    <source>
        <strain evidence="3">HEK616</strain>
        <plasmid evidence="3">SNP1</plasmid>
    </source>
</reference>
<evidence type="ECO:0008006" key="5">
    <source>
        <dbReference type="Google" id="ProtNLM"/>
    </source>
</evidence>
<keyword evidence="4" id="KW-1185">Reference proteome</keyword>
<organism evidence="3 4">
    <name type="scientific">Streptomyces nigrescens</name>
    <dbReference type="NCBI Taxonomy" id="1920"/>
    <lineage>
        <taxon>Bacteria</taxon>
        <taxon>Bacillati</taxon>
        <taxon>Actinomycetota</taxon>
        <taxon>Actinomycetes</taxon>
        <taxon>Kitasatosporales</taxon>
        <taxon>Streptomycetaceae</taxon>
        <taxon>Streptomyces</taxon>
    </lineage>
</organism>
<gene>
    <name evidence="3" type="ORF">HEK616_77620</name>
</gene>
<evidence type="ECO:0000256" key="1">
    <source>
        <dbReference type="SAM" id="MobiDB-lite"/>
    </source>
</evidence>
<keyword evidence="2" id="KW-1133">Transmembrane helix</keyword>
<proteinExistence type="predicted"/>
<dbReference type="Pfam" id="PF24838">
    <property type="entry name" value="8xMP"/>
    <property type="match status" value="1"/>
</dbReference>
<evidence type="ECO:0000313" key="4">
    <source>
        <dbReference type="Proteomes" id="UP001059597"/>
    </source>
</evidence>
<accession>A0ABM8A6E4</accession>
<keyword evidence="3" id="KW-0614">Plasmid</keyword>
<evidence type="ECO:0000256" key="2">
    <source>
        <dbReference type="SAM" id="Phobius"/>
    </source>
</evidence>
<dbReference type="InterPro" id="IPR056918">
    <property type="entry name" value="8xMP"/>
</dbReference>
<dbReference type="EMBL" id="AP026074">
    <property type="protein sequence ID" value="BDM74275.1"/>
    <property type="molecule type" value="Genomic_DNA"/>
</dbReference>
<dbReference type="Proteomes" id="UP001059597">
    <property type="component" value="Plasmid SNP1"/>
</dbReference>